<keyword evidence="4" id="KW-0804">Transcription</keyword>
<keyword evidence="3 7" id="KW-0238">DNA-binding</keyword>
<gene>
    <name evidence="6" type="ORF">GO485_13840</name>
    <name evidence="7" type="ORF">IP92_05896</name>
</gene>
<dbReference type="GO" id="GO:0003700">
    <property type="term" value="F:DNA-binding transcription factor activity"/>
    <property type="evidence" value="ECO:0007669"/>
    <property type="project" value="InterPro"/>
</dbReference>
<dbReference type="InterPro" id="IPR005119">
    <property type="entry name" value="LysR_subst-bd"/>
</dbReference>
<dbReference type="SUPFAM" id="SSF46785">
    <property type="entry name" value="Winged helix' DNA-binding domain"/>
    <property type="match status" value="1"/>
</dbReference>
<reference evidence="7" key="2">
    <citation type="submission" date="2019-07" db="EMBL/GenBank/DDBJ databases">
        <authorList>
            <person name="Whitman W."/>
            <person name="Huntemann M."/>
            <person name="Clum A."/>
            <person name="Pillay M."/>
            <person name="Palaniappan K."/>
            <person name="Varghese N."/>
            <person name="Mikhailova N."/>
            <person name="Stamatis D."/>
            <person name="Reddy T."/>
            <person name="Daum C."/>
            <person name="Shapiro N."/>
            <person name="Ivanova N."/>
            <person name="Kyrpides N."/>
            <person name="Woyke T."/>
        </authorList>
    </citation>
    <scope>NUCLEOTIDE SEQUENCE</scope>
    <source>
        <strain evidence="7">CGMCC 1.10685</strain>
    </source>
</reference>
<protein>
    <submittedName>
        <fullName evidence="7">DNA-binding transcriptional LysR family regulator</fullName>
    </submittedName>
    <submittedName>
        <fullName evidence="6">LysR family transcriptional regulator</fullName>
    </submittedName>
</protein>
<evidence type="ECO:0000256" key="4">
    <source>
        <dbReference type="ARBA" id="ARBA00023163"/>
    </source>
</evidence>
<dbReference type="RefSeq" id="WP_145882211.1">
    <property type="nucleotide sequence ID" value="NZ_CP046904.1"/>
</dbReference>
<organism evidence="7 8">
    <name type="scientific">Pseudoduganella flava</name>
    <dbReference type="NCBI Taxonomy" id="871742"/>
    <lineage>
        <taxon>Bacteria</taxon>
        <taxon>Pseudomonadati</taxon>
        <taxon>Pseudomonadota</taxon>
        <taxon>Betaproteobacteria</taxon>
        <taxon>Burkholderiales</taxon>
        <taxon>Oxalobacteraceae</taxon>
        <taxon>Telluria group</taxon>
        <taxon>Pseudoduganella</taxon>
    </lineage>
</organism>
<keyword evidence="9" id="KW-1185">Reference proteome</keyword>
<dbReference type="EMBL" id="VLKW01000022">
    <property type="protein sequence ID" value="TWI40179.1"/>
    <property type="molecule type" value="Genomic_DNA"/>
</dbReference>
<dbReference type="PANTHER" id="PTHR30537:SF3">
    <property type="entry name" value="TRANSCRIPTIONAL REGULATORY PROTEIN"/>
    <property type="match status" value="1"/>
</dbReference>
<dbReference type="GO" id="GO:0006351">
    <property type="term" value="P:DNA-templated transcription"/>
    <property type="evidence" value="ECO:0007669"/>
    <property type="project" value="TreeGrafter"/>
</dbReference>
<dbReference type="InterPro" id="IPR058163">
    <property type="entry name" value="LysR-type_TF_proteobact-type"/>
</dbReference>
<dbReference type="AlphaFoldDB" id="A0A562P707"/>
<reference evidence="6 9" key="3">
    <citation type="submission" date="2019-12" db="EMBL/GenBank/DDBJ databases">
        <title>Draft Genome Sequences of Six Type Strains of the Genus Massilia.</title>
        <authorList>
            <person name="Miess H."/>
            <person name="Frediansyah A."/>
            <person name="Goeker M."/>
            <person name="Gross H."/>
        </authorList>
    </citation>
    <scope>NUCLEOTIDE SEQUENCE [LARGE SCALE GENOMIC DNA]</scope>
    <source>
        <strain evidence="6 9">DSM 26639</strain>
    </source>
</reference>
<evidence type="ECO:0000256" key="1">
    <source>
        <dbReference type="ARBA" id="ARBA00009437"/>
    </source>
</evidence>
<proteinExistence type="inferred from homology"/>
<dbReference type="PANTHER" id="PTHR30537">
    <property type="entry name" value="HTH-TYPE TRANSCRIPTIONAL REGULATOR"/>
    <property type="match status" value="1"/>
</dbReference>
<dbReference type="Pfam" id="PF03466">
    <property type="entry name" value="LysR_substrate"/>
    <property type="match status" value="1"/>
</dbReference>
<dbReference type="PROSITE" id="PS50931">
    <property type="entry name" value="HTH_LYSR"/>
    <property type="match status" value="1"/>
</dbReference>
<sequence>MHDWEDLHTFAPVVRTGSIAGAARALKVNHSTVLRRLDSLEQGLGVRLFERLRTGYVPTSAGEALRERLLPVEEQIDAAARALAGLDEALSGTIRMTTTDTLAPLLMPMLKRFAGQHPQVALQLVINNGFLNLTRREADVALRPSNAPPANLVGRKVGRVATALYAARTYLGEAKRDGIGRTDWARHRWVGVDDSLAHLAIAQWMTHQVRPDQVVLRADSLVALADAVAAGLGVGPLLCLLAEQRSGLVRLAEPDPRLDTELWLLCHRDLRGTARVRALMRFLHDELAACRHILPA</sequence>
<dbReference type="SUPFAM" id="SSF53850">
    <property type="entry name" value="Periplasmic binding protein-like II"/>
    <property type="match status" value="1"/>
</dbReference>
<dbReference type="InterPro" id="IPR036388">
    <property type="entry name" value="WH-like_DNA-bd_sf"/>
</dbReference>
<dbReference type="Proteomes" id="UP000437862">
    <property type="component" value="Chromosome"/>
</dbReference>
<evidence type="ECO:0000256" key="3">
    <source>
        <dbReference type="ARBA" id="ARBA00023125"/>
    </source>
</evidence>
<dbReference type="Gene3D" id="1.10.10.10">
    <property type="entry name" value="Winged helix-like DNA-binding domain superfamily/Winged helix DNA-binding domain"/>
    <property type="match status" value="1"/>
</dbReference>
<comment type="similarity">
    <text evidence="1">Belongs to the LysR transcriptional regulatory family.</text>
</comment>
<dbReference type="OrthoDB" id="570111at2"/>
<accession>A0A562P707</accession>
<feature type="domain" description="HTH lysR-type" evidence="5">
    <location>
        <begin position="1"/>
        <end position="59"/>
    </location>
</feature>
<dbReference type="Proteomes" id="UP000315112">
    <property type="component" value="Unassembled WGS sequence"/>
</dbReference>
<dbReference type="GO" id="GO:0043565">
    <property type="term" value="F:sequence-specific DNA binding"/>
    <property type="evidence" value="ECO:0007669"/>
    <property type="project" value="TreeGrafter"/>
</dbReference>
<name>A0A562P707_9BURK</name>
<dbReference type="InterPro" id="IPR000847">
    <property type="entry name" value="LysR_HTH_N"/>
</dbReference>
<evidence type="ECO:0000313" key="7">
    <source>
        <dbReference type="EMBL" id="TWI40179.1"/>
    </source>
</evidence>
<dbReference type="EMBL" id="CP046904">
    <property type="protein sequence ID" value="QGZ40031.1"/>
    <property type="molecule type" value="Genomic_DNA"/>
</dbReference>
<evidence type="ECO:0000256" key="2">
    <source>
        <dbReference type="ARBA" id="ARBA00023015"/>
    </source>
</evidence>
<reference evidence="7 8" key="1">
    <citation type="journal article" date="2015" name="Stand. Genomic Sci.">
        <title>Genomic Encyclopedia of Bacterial and Archaeal Type Strains, Phase III: the genomes of soil and plant-associated and newly described type strains.</title>
        <authorList>
            <person name="Whitman W.B."/>
            <person name="Woyke T."/>
            <person name="Klenk H.P."/>
            <person name="Zhou Y."/>
            <person name="Lilburn T.G."/>
            <person name="Beck B.J."/>
            <person name="De Vos P."/>
            <person name="Vandamme P."/>
            <person name="Eisen J.A."/>
            <person name="Garrity G."/>
            <person name="Hugenholtz P."/>
            <person name="Kyrpides N.C."/>
        </authorList>
    </citation>
    <scope>NUCLEOTIDE SEQUENCE [LARGE SCALE GENOMIC DNA]</scope>
    <source>
        <strain evidence="7 8">CGMCC 1.10685</strain>
    </source>
</reference>
<dbReference type="Gene3D" id="3.40.190.290">
    <property type="match status" value="1"/>
</dbReference>
<keyword evidence="2" id="KW-0805">Transcription regulation</keyword>
<dbReference type="InterPro" id="IPR036390">
    <property type="entry name" value="WH_DNA-bd_sf"/>
</dbReference>
<evidence type="ECO:0000313" key="6">
    <source>
        <dbReference type="EMBL" id="QGZ40031.1"/>
    </source>
</evidence>
<dbReference type="Pfam" id="PF00126">
    <property type="entry name" value="HTH_1"/>
    <property type="match status" value="1"/>
</dbReference>
<evidence type="ECO:0000313" key="9">
    <source>
        <dbReference type="Proteomes" id="UP000437862"/>
    </source>
</evidence>
<evidence type="ECO:0000313" key="8">
    <source>
        <dbReference type="Proteomes" id="UP000315112"/>
    </source>
</evidence>
<evidence type="ECO:0000259" key="5">
    <source>
        <dbReference type="PROSITE" id="PS50931"/>
    </source>
</evidence>